<dbReference type="Proteomes" id="UP001185899">
    <property type="component" value="Unassembled WGS sequence"/>
</dbReference>
<keyword evidence="1" id="KW-1133">Transmembrane helix</keyword>
<evidence type="ECO:0000313" key="3">
    <source>
        <dbReference type="Proteomes" id="UP001185899"/>
    </source>
</evidence>
<dbReference type="RefSeq" id="WP_068046434.1">
    <property type="nucleotide sequence ID" value="NZ_JAWLKE010000004.1"/>
</dbReference>
<protein>
    <submittedName>
        <fullName evidence="2">Uncharacterized protein</fullName>
    </submittedName>
</protein>
<organism evidence="2 3">
    <name type="scientific">Rhodococcus cercidiphylli</name>
    <dbReference type="NCBI Taxonomy" id="489916"/>
    <lineage>
        <taxon>Bacteria</taxon>
        <taxon>Bacillati</taxon>
        <taxon>Actinomycetota</taxon>
        <taxon>Actinomycetes</taxon>
        <taxon>Mycobacteriales</taxon>
        <taxon>Nocardiaceae</taxon>
        <taxon>Rhodococcus</taxon>
    </lineage>
</organism>
<gene>
    <name evidence="2" type="ORF">R3P95_11395</name>
</gene>
<evidence type="ECO:0000313" key="2">
    <source>
        <dbReference type="EMBL" id="MDV6231155.1"/>
    </source>
</evidence>
<proteinExistence type="predicted"/>
<comment type="caution">
    <text evidence="2">The sequence shown here is derived from an EMBL/GenBank/DDBJ whole genome shotgun (WGS) entry which is preliminary data.</text>
</comment>
<evidence type="ECO:0000256" key="1">
    <source>
        <dbReference type="SAM" id="Phobius"/>
    </source>
</evidence>
<name>A0ABU4AY36_9NOCA</name>
<dbReference type="PROSITE" id="PS51257">
    <property type="entry name" value="PROKAR_LIPOPROTEIN"/>
    <property type="match status" value="1"/>
</dbReference>
<reference evidence="2 3" key="1">
    <citation type="submission" date="2023-10" db="EMBL/GenBank/DDBJ databases">
        <title>Development of a sustainable strategy for remediation of hydrocarbon-contaminated territories based on the waste exchange concept.</title>
        <authorList>
            <person name="Krivoruchko A."/>
        </authorList>
    </citation>
    <scope>NUCLEOTIDE SEQUENCE [LARGE SCALE GENOMIC DNA]</scope>
    <source>
        <strain evidence="2 3">IEGM 1322</strain>
    </source>
</reference>
<keyword evidence="1" id="KW-0472">Membrane</keyword>
<sequence length="83" mass="8559">MRKSLGWAELGLALLAVIGAVACWNAGVRTTEFPAVADVSPAYSGTFYSGSWIALAALVVTVAALLMVDGVRRVLSGRAPHTG</sequence>
<keyword evidence="3" id="KW-1185">Reference proteome</keyword>
<dbReference type="EMBL" id="JAWLKE010000004">
    <property type="protein sequence ID" value="MDV6231155.1"/>
    <property type="molecule type" value="Genomic_DNA"/>
</dbReference>
<feature type="transmembrane region" description="Helical" evidence="1">
    <location>
        <begin position="47"/>
        <end position="68"/>
    </location>
</feature>
<keyword evidence="1" id="KW-0812">Transmembrane</keyword>
<accession>A0ABU4AY36</accession>